<sequence>MAGLDHFRVVVESGRTERTGVVVRLPGALVVARVDQPETAEITTRLLGLCAEVAAEVGTSEATMGRRLVRRVAGVLADADPERVPDFSLLTTVNDRVAALVHGAMDVVVSGPSGLTLSGVDSATWVDRLLPADCQRIDVAPTGLVDARAGDAGGLDFPLDLRLGTVAGVGVSLLLSDAPAIPISKSSADRMLAAFDPSQDPKTGAAPIPASGARVPDPSLTTPPALAPLLSQEEEAHRRRAAAEPTQAADLDELDELDADPATELAGRDLYGEALGRSGHDPSPNGQLGTDHGAAGYGHGASAGPGGPGAAGPAYGHDAGGAAYGHDGGGSAYGHDGGAPGYRHDGGGQGFGHDAGGSGFGPGPGGSGYGPGGGAMGQQEPLTDDLTDDEHDALTQLPGQTFTVSDLIEDDEAPTMLPNSSKPQVEGVLCPNGHFNHPQSPYCVECGQSLAQQSGHTVWGPRPPIGILVFDDGMTLPVDMDLVIGRQPDRDDAVRAGTARALPVEDGESAISRVHAIITLTGWDAVITDQGSANGTYIAPPEATVWTPLNPHQEAPLTPGTRVQVGKRTFVFNSNLHP</sequence>
<feature type="region of interest" description="Disordered" evidence="2">
    <location>
        <begin position="273"/>
        <end position="312"/>
    </location>
</feature>
<feature type="compositionally biased region" description="Low complexity" evidence="2">
    <location>
        <begin position="218"/>
        <end position="231"/>
    </location>
</feature>
<feature type="domain" description="FHA" evidence="3">
    <location>
        <begin position="482"/>
        <end position="538"/>
    </location>
</feature>
<dbReference type="Proteomes" id="UP001201873">
    <property type="component" value="Unassembled WGS sequence"/>
</dbReference>
<evidence type="ECO:0000256" key="1">
    <source>
        <dbReference type="ARBA" id="ARBA00022553"/>
    </source>
</evidence>
<dbReference type="SUPFAM" id="SSF49879">
    <property type="entry name" value="SMAD/FHA domain"/>
    <property type="match status" value="1"/>
</dbReference>
<feature type="region of interest" description="Disordered" evidence="2">
    <location>
        <begin position="335"/>
        <end position="386"/>
    </location>
</feature>
<feature type="compositionally biased region" description="Gly residues" evidence="2">
    <location>
        <begin position="347"/>
        <end position="376"/>
    </location>
</feature>
<keyword evidence="1" id="KW-0597">Phosphoprotein</keyword>
<dbReference type="InterPro" id="IPR000253">
    <property type="entry name" value="FHA_dom"/>
</dbReference>
<proteinExistence type="predicted"/>
<gene>
    <name evidence="4" type="ORF">MXD59_15965</name>
</gene>
<organism evidence="4 5">
    <name type="scientific">Frankia umida</name>
    <dbReference type="NCBI Taxonomy" id="573489"/>
    <lineage>
        <taxon>Bacteria</taxon>
        <taxon>Bacillati</taxon>
        <taxon>Actinomycetota</taxon>
        <taxon>Actinomycetes</taxon>
        <taxon>Frankiales</taxon>
        <taxon>Frankiaceae</taxon>
        <taxon>Frankia</taxon>
    </lineage>
</organism>
<evidence type="ECO:0000313" key="5">
    <source>
        <dbReference type="Proteomes" id="UP001201873"/>
    </source>
</evidence>
<evidence type="ECO:0000313" key="4">
    <source>
        <dbReference type="EMBL" id="MCK9877254.1"/>
    </source>
</evidence>
<dbReference type="CDD" id="cd00060">
    <property type="entry name" value="FHA"/>
    <property type="match status" value="1"/>
</dbReference>
<dbReference type="PROSITE" id="PS50006">
    <property type="entry name" value="FHA_DOMAIN"/>
    <property type="match status" value="1"/>
</dbReference>
<dbReference type="InterPro" id="IPR008984">
    <property type="entry name" value="SMAD_FHA_dom_sf"/>
</dbReference>
<dbReference type="Pfam" id="PF00498">
    <property type="entry name" value="FHA"/>
    <property type="match status" value="1"/>
</dbReference>
<reference evidence="4 5" key="1">
    <citation type="submission" date="2022-04" db="EMBL/GenBank/DDBJ databases">
        <title>Genome diversity in the genus Frankia.</title>
        <authorList>
            <person name="Carlos-Shanley C."/>
            <person name="Hahn D."/>
        </authorList>
    </citation>
    <scope>NUCLEOTIDE SEQUENCE [LARGE SCALE GENOMIC DNA]</scope>
    <source>
        <strain evidence="4 5">Ag45/Mut15</strain>
    </source>
</reference>
<dbReference type="EMBL" id="JALKFT010000015">
    <property type="protein sequence ID" value="MCK9877254.1"/>
    <property type="molecule type" value="Genomic_DNA"/>
</dbReference>
<accession>A0ABT0K139</accession>
<dbReference type="Gene3D" id="2.60.200.20">
    <property type="match status" value="1"/>
</dbReference>
<protein>
    <submittedName>
        <fullName evidence="4">FHA domain-containing protein</fullName>
    </submittedName>
</protein>
<dbReference type="RefSeq" id="WP_248825510.1">
    <property type="nucleotide sequence ID" value="NZ_JALKFT010000015.1"/>
</dbReference>
<comment type="caution">
    <text evidence="4">The sequence shown here is derived from an EMBL/GenBank/DDBJ whole genome shotgun (WGS) entry which is preliminary data.</text>
</comment>
<name>A0ABT0K139_9ACTN</name>
<feature type="compositionally biased region" description="Gly residues" evidence="2">
    <location>
        <begin position="295"/>
        <end position="310"/>
    </location>
</feature>
<keyword evidence="5" id="KW-1185">Reference proteome</keyword>
<evidence type="ECO:0000256" key="2">
    <source>
        <dbReference type="SAM" id="MobiDB-lite"/>
    </source>
</evidence>
<feature type="region of interest" description="Disordered" evidence="2">
    <location>
        <begin position="195"/>
        <end position="255"/>
    </location>
</feature>
<evidence type="ECO:0000259" key="3">
    <source>
        <dbReference type="PROSITE" id="PS50006"/>
    </source>
</evidence>